<organism evidence="1 2">
    <name type="scientific">Alkalimarinus alittae</name>
    <dbReference type="NCBI Taxonomy" id="2961619"/>
    <lineage>
        <taxon>Bacteria</taxon>
        <taxon>Pseudomonadati</taxon>
        <taxon>Pseudomonadota</taxon>
        <taxon>Gammaproteobacteria</taxon>
        <taxon>Alteromonadales</taxon>
        <taxon>Alteromonadaceae</taxon>
        <taxon>Alkalimarinus</taxon>
    </lineage>
</organism>
<accession>A0ABY6MY02</accession>
<dbReference type="RefSeq" id="WP_265046150.1">
    <property type="nucleotide sequence ID" value="NZ_CP100390.1"/>
</dbReference>
<dbReference type="Proteomes" id="UP001163739">
    <property type="component" value="Chromosome"/>
</dbReference>
<protein>
    <submittedName>
        <fullName evidence="1">Uncharacterized protein</fullName>
    </submittedName>
</protein>
<evidence type="ECO:0000313" key="1">
    <source>
        <dbReference type="EMBL" id="UZE94657.1"/>
    </source>
</evidence>
<dbReference type="EMBL" id="CP100390">
    <property type="protein sequence ID" value="UZE94657.1"/>
    <property type="molecule type" value="Genomic_DNA"/>
</dbReference>
<name>A0ABY6MY02_9ALTE</name>
<sequence>MLIDAGSLKQQIISPTLKYLNETNAVTAKLLVGTAAVETGLTPLRAYDASKEDTGIGLYNISQRRHMDIWDNYLAFDPDLASQIRGLASQRTFLSNPHDELNTNLAYATSIAWCIYRRAKVALSEDSIQYLAAYWHRHFRPQKSHHNQHDFCESYKRLVLGITSPINEQRPSRIINIA</sequence>
<keyword evidence="2" id="KW-1185">Reference proteome</keyword>
<evidence type="ECO:0000313" key="2">
    <source>
        <dbReference type="Proteomes" id="UP001163739"/>
    </source>
</evidence>
<proteinExistence type="predicted"/>
<gene>
    <name evidence="1" type="ORF">NKI27_11225</name>
</gene>
<reference evidence="1" key="1">
    <citation type="submission" date="2022-06" db="EMBL/GenBank/DDBJ databases">
        <title>Alkalimarinus sp. nov., isolated from gut of a Alitta virens.</title>
        <authorList>
            <person name="Yang A.I."/>
            <person name="Shin N.-R."/>
        </authorList>
    </citation>
    <scope>NUCLEOTIDE SEQUENCE</scope>
    <source>
        <strain evidence="1">A2M4</strain>
    </source>
</reference>